<dbReference type="InterPro" id="IPR010982">
    <property type="entry name" value="Lambda_DNA-bd_dom_sf"/>
</dbReference>
<organism evidence="2 3">
    <name type="scientific">Stutzerimonas kirkiae</name>
    <dbReference type="NCBI Taxonomy" id="2211392"/>
    <lineage>
        <taxon>Bacteria</taxon>
        <taxon>Pseudomonadati</taxon>
        <taxon>Pseudomonadota</taxon>
        <taxon>Gammaproteobacteria</taxon>
        <taxon>Pseudomonadales</taxon>
        <taxon>Pseudomonadaceae</taxon>
        <taxon>Stutzerimonas</taxon>
    </lineage>
</organism>
<dbReference type="Gene3D" id="1.10.260.40">
    <property type="entry name" value="lambda repressor-like DNA-binding domains"/>
    <property type="match status" value="1"/>
</dbReference>
<dbReference type="PROSITE" id="PS50943">
    <property type="entry name" value="HTH_CROC1"/>
    <property type="match status" value="1"/>
</dbReference>
<reference evidence="2 3" key="1">
    <citation type="submission" date="2018-06" db="EMBL/GenBank/DDBJ databases">
        <title>Three novel Pseudomonas species isolated from symptomatic oak.</title>
        <authorList>
            <person name="Bueno-Gonzalez V."/>
            <person name="Brady C."/>
        </authorList>
    </citation>
    <scope>NUCLEOTIDE SEQUENCE [LARGE SCALE GENOMIC DNA]</scope>
    <source>
        <strain evidence="2 3">P17C</strain>
    </source>
</reference>
<accession>A0A4Q9RCB1</accession>
<gene>
    <name evidence="2" type="ORF">DNJ96_05135</name>
</gene>
<evidence type="ECO:0000259" key="1">
    <source>
        <dbReference type="PROSITE" id="PS50943"/>
    </source>
</evidence>
<keyword evidence="3" id="KW-1185">Reference proteome</keyword>
<proteinExistence type="predicted"/>
<comment type="caution">
    <text evidence="2">The sequence shown here is derived from an EMBL/GenBank/DDBJ whole genome shotgun (WGS) entry which is preliminary data.</text>
</comment>
<dbReference type="SUPFAM" id="SSF47413">
    <property type="entry name" value="lambda repressor-like DNA-binding domains"/>
    <property type="match status" value="1"/>
</dbReference>
<dbReference type="InterPro" id="IPR001387">
    <property type="entry name" value="Cro/C1-type_HTH"/>
</dbReference>
<sequence>MGTFPLVCAEKLLATGLLVKSRRLLRKIRQKDLAGMTGLSVATLGKIEAGTPTVEIRAYLLVLWHLGLLDEVFKETLGSTSITQNPTEKRVRLRKIAEDDF</sequence>
<evidence type="ECO:0000313" key="3">
    <source>
        <dbReference type="Proteomes" id="UP000292639"/>
    </source>
</evidence>
<dbReference type="GO" id="GO:0003677">
    <property type="term" value="F:DNA binding"/>
    <property type="evidence" value="ECO:0007669"/>
    <property type="project" value="InterPro"/>
</dbReference>
<feature type="domain" description="HTH cro/C1-type" evidence="1">
    <location>
        <begin position="19"/>
        <end position="50"/>
    </location>
</feature>
<name>A0A4Q9RCB1_9GAMM</name>
<dbReference type="EMBL" id="QJUP01000004">
    <property type="protein sequence ID" value="TBU98691.1"/>
    <property type="molecule type" value="Genomic_DNA"/>
</dbReference>
<dbReference type="Proteomes" id="UP000292639">
    <property type="component" value="Unassembled WGS sequence"/>
</dbReference>
<dbReference type="Pfam" id="PF01381">
    <property type="entry name" value="HTH_3"/>
    <property type="match status" value="1"/>
</dbReference>
<dbReference type="AlphaFoldDB" id="A0A4Q9RCB1"/>
<protein>
    <submittedName>
        <fullName evidence="2">XRE family transcriptional regulator</fullName>
    </submittedName>
</protein>
<dbReference type="CDD" id="cd00093">
    <property type="entry name" value="HTH_XRE"/>
    <property type="match status" value="1"/>
</dbReference>
<evidence type="ECO:0000313" key="2">
    <source>
        <dbReference type="EMBL" id="TBU98691.1"/>
    </source>
</evidence>
<dbReference type="OrthoDB" id="6936078at2"/>